<keyword evidence="4 6" id="KW-0804">Transcription</keyword>
<evidence type="ECO:0000313" key="9">
    <source>
        <dbReference type="EMBL" id="KAF3321816.1"/>
    </source>
</evidence>
<evidence type="ECO:0000256" key="3">
    <source>
        <dbReference type="ARBA" id="ARBA00023015"/>
    </source>
</evidence>
<evidence type="ECO:0000259" key="8">
    <source>
        <dbReference type="PROSITE" id="PS51754"/>
    </source>
</evidence>
<dbReference type="Pfam" id="PF04844">
    <property type="entry name" value="Ovate"/>
    <property type="match status" value="1"/>
</dbReference>
<dbReference type="GO" id="GO:0005634">
    <property type="term" value="C:nucleus"/>
    <property type="evidence" value="ECO:0007669"/>
    <property type="project" value="UniProtKB-SubCell"/>
</dbReference>
<keyword evidence="2 6" id="KW-0678">Repressor</keyword>
<dbReference type="InterPro" id="IPR038933">
    <property type="entry name" value="Ovate"/>
</dbReference>
<dbReference type="NCBIfam" id="TIGR01568">
    <property type="entry name" value="A_thal_3678"/>
    <property type="match status" value="1"/>
</dbReference>
<dbReference type="OrthoDB" id="676218at2759"/>
<evidence type="ECO:0000256" key="4">
    <source>
        <dbReference type="ARBA" id="ARBA00023163"/>
    </source>
</evidence>
<feature type="domain" description="OVATE" evidence="8">
    <location>
        <begin position="115"/>
        <end position="174"/>
    </location>
</feature>
<evidence type="ECO:0000256" key="5">
    <source>
        <dbReference type="ARBA" id="ARBA00023242"/>
    </source>
</evidence>
<gene>
    <name evidence="9" type="ORF">FCM35_KLT14032</name>
</gene>
<dbReference type="PANTHER" id="PTHR33057:SF202">
    <property type="entry name" value="TRANSCRIPTION REPRESSOR"/>
    <property type="match status" value="1"/>
</dbReference>
<name>A0A833QL53_9POAL</name>
<evidence type="ECO:0000256" key="7">
    <source>
        <dbReference type="SAM" id="MobiDB-lite"/>
    </source>
</evidence>
<dbReference type="AlphaFoldDB" id="A0A833QL53"/>
<feature type="compositionally biased region" description="Basic residues" evidence="7">
    <location>
        <begin position="95"/>
        <end position="106"/>
    </location>
</feature>
<comment type="subcellular location">
    <subcellularLocation>
        <location evidence="1 6">Nucleus</location>
    </subcellularLocation>
</comment>
<dbReference type="GO" id="GO:0045892">
    <property type="term" value="P:negative regulation of DNA-templated transcription"/>
    <property type="evidence" value="ECO:0007669"/>
    <property type="project" value="UniProtKB-UniRule"/>
</dbReference>
<evidence type="ECO:0000256" key="6">
    <source>
        <dbReference type="RuleBase" id="RU367028"/>
    </source>
</evidence>
<keyword evidence="10" id="KW-1185">Reference proteome</keyword>
<dbReference type="Proteomes" id="UP000623129">
    <property type="component" value="Unassembled WGS sequence"/>
</dbReference>
<dbReference type="EMBL" id="SWLB01000026">
    <property type="protein sequence ID" value="KAF3321816.1"/>
    <property type="molecule type" value="Genomic_DNA"/>
</dbReference>
<comment type="function">
    <text evidence="6">Transcriptional repressor that regulates multiple aspects of plant growth and development.</text>
</comment>
<reference evidence="9" key="1">
    <citation type="submission" date="2020-01" db="EMBL/GenBank/DDBJ databases">
        <title>Genome sequence of Kobresia littledalei, the first chromosome-level genome in the family Cyperaceae.</title>
        <authorList>
            <person name="Qu G."/>
        </authorList>
    </citation>
    <scope>NUCLEOTIDE SEQUENCE</scope>
    <source>
        <strain evidence="9">C.B.Clarke</strain>
        <tissue evidence="9">Leaf</tissue>
    </source>
</reference>
<organism evidence="9 10">
    <name type="scientific">Carex littledalei</name>
    <dbReference type="NCBI Taxonomy" id="544730"/>
    <lineage>
        <taxon>Eukaryota</taxon>
        <taxon>Viridiplantae</taxon>
        <taxon>Streptophyta</taxon>
        <taxon>Embryophyta</taxon>
        <taxon>Tracheophyta</taxon>
        <taxon>Spermatophyta</taxon>
        <taxon>Magnoliopsida</taxon>
        <taxon>Liliopsida</taxon>
        <taxon>Poales</taxon>
        <taxon>Cyperaceae</taxon>
        <taxon>Cyperoideae</taxon>
        <taxon>Cariceae</taxon>
        <taxon>Carex</taxon>
        <taxon>Carex subgen. Euthyceras</taxon>
    </lineage>
</organism>
<evidence type="ECO:0000256" key="2">
    <source>
        <dbReference type="ARBA" id="ARBA00022491"/>
    </source>
</evidence>
<sequence length="203" mass="23119">MASNRRRFVVRHPVVVDIGCSCRKPKLPSFFSNPLPKPKPKLKLSKILRNSPIFSSSATTTTTTTLTSTSSSSFYDTTSPSFGYSAPDSPIMKPKERKKKISKKGKQKAEEGVAVVKESADPYIDFRDSMLQMIIEMEIYAWDDLRDLLHRFLALNAPCNHQYILRAFAEIWTEVFSPSASTPGRRWLLLLKCPENWKFTCYS</sequence>
<accession>A0A833QL53</accession>
<protein>
    <recommendedName>
        <fullName evidence="6">Transcription repressor</fullName>
    </recommendedName>
    <alternativeName>
        <fullName evidence="6">Ovate family protein</fullName>
    </alternativeName>
</protein>
<keyword evidence="3 6" id="KW-0805">Transcription regulation</keyword>
<dbReference type="InterPro" id="IPR006458">
    <property type="entry name" value="Ovate_C"/>
</dbReference>
<dbReference type="PROSITE" id="PS51754">
    <property type="entry name" value="OVATE"/>
    <property type="match status" value="1"/>
</dbReference>
<evidence type="ECO:0000256" key="1">
    <source>
        <dbReference type="ARBA" id="ARBA00004123"/>
    </source>
</evidence>
<dbReference type="PANTHER" id="PTHR33057">
    <property type="entry name" value="TRANSCRIPTION REPRESSOR OFP7-RELATED"/>
    <property type="match status" value="1"/>
</dbReference>
<proteinExistence type="predicted"/>
<feature type="region of interest" description="Disordered" evidence="7">
    <location>
        <begin position="86"/>
        <end position="107"/>
    </location>
</feature>
<comment type="caution">
    <text evidence="9">The sequence shown here is derived from an EMBL/GenBank/DDBJ whole genome shotgun (WGS) entry which is preliminary data.</text>
</comment>
<keyword evidence="5 6" id="KW-0539">Nucleus</keyword>
<evidence type="ECO:0000313" key="10">
    <source>
        <dbReference type="Proteomes" id="UP000623129"/>
    </source>
</evidence>